<dbReference type="Gene3D" id="3.20.20.80">
    <property type="entry name" value="Glycosidases"/>
    <property type="match status" value="1"/>
</dbReference>
<keyword evidence="10" id="KW-1185">Reference proteome</keyword>
<comment type="caution">
    <text evidence="9">The sequence shown here is derived from an EMBL/GenBank/DDBJ whole genome shotgun (WGS) entry which is preliminary data.</text>
</comment>
<dbReference type="Pfam" id="PF00332">
    <property type="entry name" value="Glyco_hydro_17"/>
    <property type="match status" value="1"/>
</dbReference>
<evidence type="ECO:0000256" key="1">
    <source>
        <dbReference type="ARBA" id="ARBA00000382"/>
    </source>
</evidence>
<evidence type="ECO:0000313" key="10">
    <source>
        <dbReference type="Proteomes" id="UP000317650"/>
    </source>
</evidence>
<keyword evidence="4" id="KW-0732">Signal</keyword>
<dbReference type="EC" id="3.2.1.39" evidence="3"/>
<dbReference type="PROSITE" id="PS00587">
    <property type="entry name" value="GLYCOSYL_HYDROL_F17"/>
    <property type="match status" value="1"/>
</dbReference>
<dbReference type="GO" id="GO:0005975">
    <property type="term" value="P:carbohydrate metabolic process"/>
    <property type="evidence" value="ECO:0007669"/>
    <property type="project" value="InterPro"/>
</dbReference>
<evidence type="ECO:0000256" key="2">
    <source>
        <dbReference type="ARBA" id="ARBA00008773"/>
    </source>
</evidence>
<evidence type="ECO:0000256" key="6">
    <source>
        <dbReference type="ARBA" id="ARBA00023295"/>
    </source>
</evidence>
<dbReference type="STRING" id="52838.A0A4S8J6A0"/>
<comment type="catalytic activity">
    <reaction evidence="1">
        <text>Hydrolysis of (1-&gt;3)-beta-D-glucosidic linkages in (1-&gt;3)-beta-D-glucans.</text>
        <dbReference type="EC" id="3.2.1.39"/>
    </reaction>
</comment>
<dbReference type="InterPro" id="IPR017853">
    <property type="entry name" value="GH"/>
</dbReference>
<dbReference type="EMBL" id="PYDT01000007">
    <property type="protein sequence ID" value="THU57047.1"/>
    <property type="molecule type" value="Genomic_DNA"/>
</dbReference>
<evidence type="ECO:0000313" key="9">
    <source>
        <dbReference type="EMBL" id="THU57047.1"/>
    </source>
</evidence>
<keyword evidence="6 8" id="KW-0326">Glycosidase</keyword>
<organism evidence="9 10">
    <name type="scientific">Musa balbisiana</name>
    <name type="common">Banana</name>
    <dbReference type="NCBI Taxonomy" id="52838"/>
    <lineage>
        <taxon>Eukaryota</taxon>
        <taxon>Viridiplantae</taxon>
        <taxon>Streptophyta</taxon>
        <taxon>Embryophyta</taxon>
        <taxon>Tracheophyta</taxon>
        <taxon>Spermatophyta</taxon>
        <taxon>Magnoliopsida</taxon>
        <taxon>Liliopsida</taxon>
        <taxon>Zingiberales</taxon>
        <taxon>Musaceae</taxon>
        <taxon>Musa</taxon>
    </lineage>
</organism>
<name>A0A4S8J6A0_MUSBA</name>
<evidence type="ECO:0000256" key="5">
    <source>
        <dbReference type="ARBA" id="ARBA00022801"/>
    </source>
</evidence>
<evidence type="ECO:0000256" key="8">
    <source>
        <dbReference type="RuleBase" id="RU004336"/>
    </source>
</evidence>
<gene>
    <name evidence="9" type="ORF">C4D60_Mb11t23650</name>
</gene>
<accession>A0A4S8J6A0</accession>
<dbReference type="Proteomes" id="UP000317650">
    <property type="component" value="Chromosome 11"/>
</dbReference>
<reference evidence="9 10" key="1">
    <citation type="journal article" date="2019" name="Nat. Plants">
        <title>Genome sequencing of Musa balbisiana reveals subgenome evolution and function divergence in polyploid bananas.</title>
        <authorList>
            <person name="Yao X."/>
        </authorList>
    </citation>
    <scope>NUCLEOTIDE SEQUENCE [LARGE SCALE GENOMIC DNA]</scope>
    <source>
        <strain evidence="10">cv. DH-PKW</strain>
        <tissue evidence="9">Leaves</tissue>
    </source>
</reference>
<dbReference type="FunFam" id="3.20.20.80:FF:000005">
    <property type="entry name" value="Glucan endo-1,3-beta-glucosidase 14"/>
    <property type="match status" value="1"/>
</dbReference>
<proteinExistence type="inferred from homology"/>
<dbReference type="AlphaFoldDB" id="A0A4S8J6A0"/>
<dbReference type="PANTHER" id="PTHR32227">
    <property type="entry name" value="GLUCAN ENDO-1,3-BETA-GLUCOSIDASE BG1-RELATED-RELATED"/>
    <property type="match status" value="1"/>
</dbReference>
<keyword evidence="5 8" id="KW-0378">Hydrolase</keyword>
<dbReference type="InterPro" id="IPR000490">
    <property type="entry name" value="Glyco_hydro_17"/>
</dbReference>
<dbReference type="SUPFAM" id="SSF51445">
    <property type="entry name" value="(Trans)glycosidases"/>
    <property type="match status" value="1"/>
</dbReference>
<evidence type="ECO:0000256" key="4">
    <source>
        <dbReference type="ARBA" id="ARBA00022729"/>
    </source>
</evidence>
<comment type="similarity">
    <text evidence="2 7">Belongs to the glycosyl hydrolase 17 family.</text>
</comment>
<protein>
    <recommendedName>
        <fullName evidence="3">glucan endo-1,3-beta-D-glucosidase</fullName>
        <ecNumber evidence="3">3.2.1.39</ecNumber>
    </recommendedName>
</protein>
<dbReference type="GO" id="GO:0042973">
    <property type="term" value="F:glucan endo-1,3-beta-D-glucosidase activity"/>
    <property type="evidence" value="ECO:0007669"/>
    <property type="project" value="UniProtKB-EC"/>
</dbReference>
<dbReference type="InterPro" id="IPR044965">
    <property type="entry name" value="Glyco_hydro_17_plant"/>
</dbReference>
<evidence type="ECO:0000256" key="3">
    <source>
        <dbReference type="ARBA" id="ARBA00012780"/>
    </source>
</evidence>
<sequence>MAVAIFSRFGCCLALGVLFSGQILQTLGVGIGINYGQIANNLPSPTSVVKLLQSINISRVKLYDADPKVLTAFSNSGVDFIIAIGNENILNMTDPTKAQEWLKQNVQPYLHQTQITCVTVGNEVLTTSDTVLMENLLPAMQSVYQALVALGLDKQVNISSAHSVAILENSYPPSSGSFRQDLAEYIHPLVNFHSEINSPFLINAYPFFAYKGNPDGVSLEYVLFQDNPGVTDPNTNLTYDNMLYAQIDSVYAAIKAMGHTDIDVAISETGWPSKGDPDETGATLENAAKYNRNLLRRIAMNQGTPMKPTVPINVHVFALFNEDLKPGATSERNYGLFYPDGTPVYDIGFQDHLLLSSPSSAKLMAWSRFSILIFAMVMMI</sequence>
<evidence type="ECO:0000256" key="7">
    <source>
        <dbReference type="RuleBase" id="RU004335"/>
    </source>
</evidence>